<dbReference type="InterPro" id="IPR043129">
    <property type="entry name" value="ATPase_NBD"/>
</dbReference>
<dbReference type="PANTHER" id="PTHR45639">
    <property type="entry name" value="HSC70CB, ISOFORM G-RELATED"/>
    <property type="match status" value="1"/>
</dbReference>
<protein>
    <recommendedName>
        <fullName evidence="8">Hypoxia up-regulated protein 1</fullName>
    </recommendedName>
</protein>
<dbReference type="Gene3D" id="1.20.1270.10">
    <property type="match status" value="1"/>
</dbReference>
<dbReference type="Gene3D" id="3.90.640.10">
    <property type="entry name" value="Actin, Chain A, domain 4"/>
    <property type="match status" value="1"/>
</dbReference>
<dbReference type="AlphaFoldDB" id="A0AAE1QPV8"/>
<evidence type="ECO:0008006" key="8">
    <source>
        <dbReference type="Google" id="ProtNLM"/>
    </source>
</evidence>
<dbReference type="InterPro" id="IPR029047">
    <property type="entry name" value="HSP70_peptide-bd_sf"/>
</dbReference>
<evidence type="ECO:0000256" key="1">
    <source>
        <dbReference type="ARBA" id="ARBA00022741"/>
    </source>
</evidence>
<reference evidence="6" key="1">
    <citation type="submission" date="2023-12" db="EMBL/GenBank/DDBJ databases">
        <title>Genome assembly of Anisodus tanguticus.</title>
        <authorList>
            <person name="Wang Y.-J."/>
        </authorList>
    </citation>
    <scope>NUCLEOTIDE SEQUENCE</scope>
    <source>
        <strain evidence="6">KB-2021</strain>
        <tissue evidence="6">Leaf</tissue>
    </source>
</reference>
<dbReference type="Gene3D" id="3.30.420.40">
    <property type="match status" value="3"/>
</dbReference>
<dbReference type="PANTHER" id="PTHR45639:SF3">
    <property type="entry name" value="HYPOXIA UP-REGULATED PROTEIN 1"/>
    <property type="match status" value="1"/>
</dbReference>
<dbReference type="Pfam" id="PF00012">
    <property type="entry name" value="HSP70"/>
    <property type="match status" value="1"/>
</dbReference>
<accession>A0AAE1QPV8</accession>
<dbReference type="InterPro" id="IPR029048">
    <property type="entry name" value="HSP70_C_sf"/>
</dbReference>
<name>A0AAE1QPV8_9SOLA</name>
<feature type="region of interest" description="Disordered" evidence="5">
    <location>
        <begin position="737"/>
        <end position="800"/>
    </location>
</feature>
<evidence type="ECO:0000256" key="3">
    <source>
        <dbReference type="ARBA" id="ARBA00022840"/>
    </source>
</evidence>
<evidence type="ECO:0000313" key="6">
    <source>
        <dbReference type="EMBL" id="KAK4337395.1"/>
    </source>
</evidence>
<evidence type="ECO:0000313" key="7">
    <source>
        <dbReference type="Proteomes" id="UP001291623"/>
    </source>
</evidence>
<keyword evidence="1" id="KW-0547">Nucleotide-binding</keyword>
<dbReference type="GO" id="GO:0005524">
    <property type="term" value="F:ATP binding"/>
    <property type="evidence" value="ECO:0007669"/>
    <property type="project" value="UniProtKB-KW"/>
</dbReference>
<keyword evidence="4" id="KW-0143">Chaperone</keyword>
<dbReference type="GO" id="GO:0140662">
    <property type="term" value="F:ATP-dependent protein folding chaperone"/>
    <property type="evidence" value="ECO:0007669"/>
    <property type="project" value="InterPro"/>
</dbReference>
<dbReference type="EMBL" id="JAVYJV010000030">
    <property type="protein sequence ID" value="KAK4337395.1"/>
    <property type="molecule type" value="Genomic_DNA"/>
</dbReference>
<comment type="caution">
    <text evidence="6">The sequence shown here is derived from an EMBL/GenBank/DDBJ whole genome shotgun (WGS) entry which is preliminary data.</text>
</comment>
<keyword evidence="7" id="KW-1185">Reference proteome</keyword>
<proteinExistence type="predicted"/>
<sequence>MLSSKPKNLSVKNKKKLLIDNLKNTGQSNLLNSADLAIELDLRRRHLKKVLRRTIFIMTKEGLGDAEGDINGATLAVLSIDLGNENVKIGVVSPGKNMETVLNTDSSRKTPLAVAFRDGERFFLEAALTTTPELIVRGVGFDRTLGGFEMQLRLRDHLAKLFAEQSKKPLKQVLENNRAMSKLFKEAGKVKNMLSANNEILVRIENVMNDIDLKAPVKRSEFEDICADLLNERVTKPIESALLSSGLTIAEIEQIILFGGNTRTPKIQQLLLDLLQDKELGKNVNSDEAASLAGAYLAGKLSKGFKAKDFIITDYNLFPIAVEFNRKISENEEKTIQRVLYSRGNSYPMKKIFTFNKKNSDFDFLVKYGDLSFLSKDDQSYIGDKNLMKISLSNFDRFINNYQDETKYEAKGVKAHFSLNENGILVLTNAEYLYNEKVKEEVLDSNVVSDTLSNIGSKLGSFFSSNTDKQDEEVQVDKDVQNITEEKIDPSAVNLTENTNSSQVNVTKTKVEIKIKPIKEKIDFNLDFNFKFGSKETLKNSLTKLEDLKKQESLRLARDQAKNSLESFIVETKTKLYDDEYEKSSTEEEREKLMKILNDASEWLEFESDNVETKVLNDKLTELATSFDEIYKRVEEHRERPNLLKVFDKTIENSQTFLDKARSLGEEKQGLTDLQLNQLETLLTNVNKWKNEKVLEQEKTPLYETPKLTIFEITEKINVVNVQVRNLINIAKQFKPKVKEQPVPEKTKEENKNSTEENKNEENKDEENKNEDNKKTVDENEKLNLKPDTSEKEEKSHSEL</sequence>
<gene>
    <name evidence="6" type="ORF">RND71_043342</name>
</gene>
<dbReference type="GO" id="GO:0034663">
    <property type="term" value="C:endoplasmic reticulum chaperone complex"/>
    <property type="evidence" value="ECO:0007669"/>
    <property type="project" value="TreeGrafter"/>
</dbReference>
<evidence type="ECO:0000256" key="5">
    <source>
        <dbReference type="SAM" id="MobiDB-lite"/>
    </source>
</evidence>
<dbReference type="GO" id="GO:0030968">
    <property type="term" value="P:endoplasmic reticulum unfolded protein response"/>
    <property type="evidence" value="ECO:0007669"/>
    <property type="project" value="TreeGrafter"/>
</dbReference>
<organism evidence="6 7">
    <name type="scientific">Anisodus tanguticus</name>
    <dbReference type="NCBI Taxonomy" id="243964"/>
    <lineage>
        <taxon>Eukaryota</taxon>
        <taxon>Viridiplantae</taxon>
        <taxon>Streptophyta</taxon>
        <taxon>Embryophyta</taxon>
        <taxon>Tracheophyta</taxon>
        <taxon>Spermatophyta</taxon>
        <taxon>Magnoliopsida</taxon>
        <taxon>eudicotyledons</taxon>
        <taxon>Gunneridae</taxon>
        <taxon>Pentapetalae</taxon>
        <taxon>asterids</taxon>
        <taxon>lamiids</taxon>
        <taxon>Solanales</taxon>
        <taxon>Solanaceae</taxon>
        <taxon>Solanoideae</taxon>
        <taxon>Hyoscyameae</taxon>
        <taxon>Anisodus</taxon>
    </lineage>
</organism>
<dbReference type="FunFam" id="3.90.640.10:FF:000004">
    <property type="entry name" value="Heat shock 70 kDa protein 4"/>
    <property type="match status" value="1"/>
</dbReference>
<dbReference type="Proteomes" id="UP001291623">
    <property type="component" value="Unassembled WGS sequence"/>
</dbReference>
<dbReference type="Gene3D" id="2.60.34.10">
    <property type="entry name" value="Substrate Binding Domain Of DNAk, Chain A, domain 1"/>
    <property type="match status" value="1"/>
</dbReference>
<dbReference type="SUPFAM" id="SSF100934">
    <property type="entry name" value="Heat shock protein 70kD (HSP70), C-terminal subdomain"/>
    <property type="match status" value="1"/>
</dbReference>
<keyword evidence="3" id="KW-0067">ATP-binding</keyword>
<dbReference type="SUPFAM" id="SSF53067">
    <property type="entry name" value="Actin-like ATPase domain"/>
    <property type="match status" value="2"/>
</dbReference>
<dbReference type="InterPro" id="IPR013126">
    <property type="entry name" value="Hsp_70_fam"/>
</dbReference>
<evidence type="ECO:0000256" key="4">
    <source>
        <dbReference type="ARBA" id="ARBA00023186"/>
    </source>
</evidence>
<keyword evidence="2" id="KW-0256">Endoplasmic reticulum</keyword>
<evidence type="ECO:0000256" key="2">
    <source>
        <dbReference type="ARBA" id="ARBA00022824"/>
    </source>
</evidence>